<evidence type="ECO:0008006" key="5">
    <source>
        <dbReference type="Google" id="ProtNLM"/>
    </source>
</evidence>
<evidence type="ECO:0000256" key="1">
    <source>
        <dbReference type="SAM" id="MobiDB-lite"/>
    </source>
</evidence>
<reference evidence="3 4" key="1">
    <citation type="journal article" date="2019" name="Int. J. Syst. Evol. Microbiol.">
        <title>The Global Catalogue of Microorganisms (GCM) 10K type strain sequencing project: providing services to taxonomists for standard genome sequencing and annotation.</title>
        <authorList>
            <consortium name="The Broad Institute Genomics Platform"/>
            <consortium name="The Broad Institute Genome Sequencing Center for Infectious Disease"/>
            <person name="Wu L."/>
            <person name="Ma J."/>
        </authorList>
    </citation>
    <scope>NUCLEOTIDE SEQUENCE [LARGE SCALE GENOMIC DNA]</scope>
    <source>
        <strain evidence="3 4">PSRA2</strain>
    </source>
</reference>
<evidence type="ECO:0000256" key="2">
    <source>
        <dbReference type="SAM" id="Phobius"/>
    </source>
</evidence>
<feature type="compositionally biased region" description="Basic and acidic residues" evidence="1">
    <location>
        <begin position="41"/>
        <end position="55"/>
    </location>
</feature>
<keyword evidence="2" id="KW-0812">Transmembrane</keyword>
<name>A0ABD5UC26_9EURY</name>
<dbReference type="RefSeq" id="WP_304448595.1">
    <property type="nucleotide sequence ID" value="NZ_JARRAH010000001.1"/>
</dbReference>
<dbReference type="Proteomes" id="UP001596406">
    <property type="component" value="Unassembled WGS sequence"/>
</dbReference>
<dbReference type="EMBL" id="JBHSXM010000001">
    <property type="protein sequence ID" value="MFC6836921.1"/>
    <property type="molecule type" value="Genomic_DNA"/>
</dbReference>
<comment type="caution">
    <text evidence="3">The sequence shown here is derived from an EMBL/GenBank/DDBJ whole genome shotgun (WGS) entry which is preliminary data.</text>
</comment>
<evidence type="ECO:0000313" key="3">
    <source>
        <dbReference type="EMBL" id="MFC6836921.1"/>
    </source>
</evidence>
<keyword evidence="2" id="KW-1133">Transmembrane helix</keyword>
<sequence length="64" mass="6704">MTELVTLALVAITLVVLTALFVVATYLVPRTLHYGESPDGAEGHGDSEQEAHDADTPGAGRRAV</sequence>
<protein>
    <recommendedName>
        <fullName evidence="5">Cbb3-type cytochrome oxidase assembly protein CcoS</fullName>
    </recommendedName>
</protein>
<keyword evidence="2" id="KW-0472">Membrane</keyword>
<evidence type="ECO:0000313" key="4">
    <source>
        <dbReference type="Proteomes" id="UP001596406"/>
    </source>
</evidence>
<keyword evidence="4" id="KW-1185">Reference proteome</keyword>
<dbReference type="AlphaFoldDB" id="A0ABD5UC26"/>
<feature type="region of interest" description="Disordered" evidence="1">
    <location>
        <begin position="35"/>
        <end position="64"/>
    </location>
</feature>
<accession>A0ABD5UC26</accession>
<proteinExistence type="predicted"/>
<gene>
    <name evidence="3" type="ORF">ACFQHK_10410</name>
</gene>
<organism evidence="3 4">
    <name type="scientific">Halomarina ordinaria</name>
    <dbReference type="NCBI Taxonomy" id="3033939"/>
    <lineage>
        <taxon>Archaea</taxon>
        <taxon>Methanobacteriati</taxon>
        <taxon>Methanobacteriota</taxon>
        <taxon>Stenosarchaea group</taxon>
        <taxon>Halobacteria</taxon>
        <taxon>Halobacteriales</taxon>
        <taxon>Natronomonadaceae</taxon>
        <taxon>Halomarina</taxon>
    </lineage>
</organism>
<feature type="transmembrane region" description="Helical" evidence="2">
    <location>
        <begin position="6"/>
        <end position="28"/>
    </location>
</feature>